<dbReference type="Pfam" id="PF03151">
    <property type="entry name" value="TPT"/>
    <property type="match status" value="1"/>
</dbReference>
<evidence type="ECO:0000256" key="3">
    <source>
        <dbReference type="ARBA" id="ARBA00022989"/>
    </source>
</evidence>
<keyword evidence="8" id="KW-1185">Reference proteome</keyword>
<dbReference type="EMBL" id="CM008976">
    <property type="protein sequence ID" value="PNW72812.1"/>
    <property type="molecule type" value="Genomic_DNA"/>
</dbReference>
<dbReference type="AlphaFoldDB" id="A0A2K3CX00"/>
<dbReference type="SUPFAM" id="SSF103481">
    <property type="entry name" value="Multidrug resistance efflux transporter EmrE"/>
    <property type="match status" value="1"/>
</dbReference>
<sequence>MQGQREAPFTYAALIPIMLGVIVASGGEPAFHVIGFTCCVAATALRALKSVVQSILMTDPAEKLDPMSLLLYMSCTSILFLLPLTLTLEPNSFREAAALAASSPSFLYWLVANSCLAYLVNLTNFLVTRYTSALTLQVLGNAKGVVAAAVSVAIFRNVVTAQGCIGYGVTVAGVFLYSECKSYNAAATATAGRAFEDDEAKDLTDREPLLTSKFVHTGDMQVHNCSKHPPTSRA</sequence>
<comment type="subcellular location">
    <subcellularLocation>
        <location evidence="1">Membrane</location>
        <topology evidence="1">Multi-pass membrane protein</topology>
    </subcellularLocation>
</comment>
<feature type="transmembrane region" description="Helical" evidence="5">
    <location>
        <begin position="69"/>
        <end position="86"/>
    </location>
</feature>
<dbReference type="PANTHER" id="PTHR11132">
    <property type="entry name" value="SOLUTE CARRIER FAMILY 35"/>
    <property type="match status" value="1"/>
</dbReference>
<accession>A0A2K3CX00</accession>
<dbReference type="InterPro" id="IPR037185">
    <property type="entry name" value="EmrE-like"/>
</dbReference>
<evidence type="ECO:0000313" key="8">
    <source>
        <dbReference type="Proteomes" id="UP000006906"/>
    </source>
</evidence>
<dbReference type="ExpressionAtlas" id="A0A2K3CX00">
    <property type="expression patterns" value="baseline and differential"/>
</dbReference>
<feature type="transmembrane region" description="Helical" evidence="5">
    <location>
        <begin position="30"/>
        <end position="48"/>
    </location>
</feature>
<evidence type="ECO:0000256" key="1">
    <source>
        <dbReference type="ARBA" id="ARBA00004141"/>
    </source>
</evidence>
<protein>
    <recommendedName>
        <fullName evidence="6">Sugar phosphate transporter domain-containing protein</fullName>
    </recommendedName>
</protein>
<dbReference type="OrthoDB" id="10261634at2759"/>
<dbReference type="Gramene" id="PNW72812">
    <property type="protein sequence ID" value="PNW72812"/>
    <property type="gene ID" value="CHLRE_15g643385v5"/>
</dbReference>
<dbReference type="GO" id="GO:0055085">
    <property type="term" value="P:transmembrane transport"/>
    <property type="evidence" value="ECO:0000318"/>
    <property type="project" value="GO_Central"/>
</dbReference>
<evidence type="ECO:0000256" key="4">
    <source>
        <dbReference type="ARBA" id="ARBA00023136"/>
    </source>
</evidence>
<keyword evidence="3 5" id="KW-1133">Transmembrane helix</keyword>
<feature type="transmembrane region" description="Helical" evidence="5">
    <location>
        <begin position="7"/>
        <end position="24"/>
    </location>
</feature>
<evidence type="ECO:0000259" key="6">
    <source>
        <dbReference type="Pfam" id="PF03151"/>
    </source>
</evidence>
<dbReference type="FunCoup" id="A0A2K3CX00">
    <property type="interactions" value="1024"/>
</dbReference>
<feature type="transmembrane region" description="Helical" evidence="5">
    <location>
        <begin position="106"/>
        <end position="127"/>
    </location>
</feature>
<dbReference type="PaxDb" id="3055-EDO97845"/>
<reference evidence="7 8" key="1">
    <citation type="journal article" date="2007" name="Science">
        <title>The Chlamydomonas genome reveals the evolution of key animal and plant functions.</title>
        <authorList>
            <person name="Merchant S.S."/>
            <person name="Prochnik S.E."/>
            <person name="Vallon O."/>
            <person name="Harris E.H."/>
            <person name="Karpowicz S.J."/>
            <person name="Witman G.B."/>
            <person name="Terry A."/>
            <person name="Salamov A."/>
            <person name="Fritz-Laylin L.K."/>
            <person name="Marechal-Drouard L."/>
            <person name="Marshall W.F."/>
            <person name="Qu L.H."/>
            <person name="Nelson D.R."/>
            <person name="Sanderfoot A.A."/>
            <person name="Spalding M.H."/>
            <person name="Kapitonov V.V."/>
            <person name="Ren Q."/>
            <person name="Ferris P."/>
            <person name="Lindquist E."/>
            <person name="Shapiro H."/>
            <person name="Lucas S.M."/>
            <person name="Grimwood J."/>
            <person name="Schmutz J."/>
            <person name="Cardol P."/>
            <person name="Cerutti H."/>
            <person name="Chanfreau G."/>
            <person name="Chen C.L."/>
            <person name="Cognat V."/>
            <person name="Croft M.T."/>
            <person name="Dent R."/>
            <person name="Dutcher S."/>
            <person name="Fernandez E."/>
            <person name="Fukuzawa H."/>
            <person name="Gonzalez-Ballester D."/>
            <person name="Gonzalez-Halphen D."/>
            <person name="Hallmann A."/>
            <person name="Hanikenne M."/>
            <person name="Hippler M."/>
            <person name="Inwood W."/>
            <person name="Jabbari K."/>
            <person name="Kalanon M."/>
            <person name="Kuras R."/>
            <person name="Lefebvre P.A."/>
            <person name="Lemaire S.D."/>
            <person name="Lobanov A.V."/>
            <person name="Lohr M."/>
            <person name="Manuell A."/>
            <person name="Meier I."/>
            <person name="Mets L."/>
            <person name="Mittag M."/>
            <person name="Mittelmeier T."/>
            <person name="Moroney J.V."/>
            <person name="Moseley J."/>
            <person name="Napoli C."/>
            <person name="Nedelcu A.M."/>
            <person name="Niyogi K."/>
            <person name="Novoselov S.V."/>
            <person name="Paulsen I.T."/>
            <person name="Pazour G."/>
            <person name="Purton S."/>
            <person name="Ral J.P."/>
            <person name="Riano-Pachon D.M."/>
            <person name="Riekhof W."/>
            <person name="Rymarquis L."/>
            <person name="Schroda M."/>
            <person name="Stern D."/>
            <person name="Umen J."/>
            <person name="Willows R."/>
            <person name="Wilson N."/>
            <person name="Zimmer S.L."/>
            <person name="Allmer J."/>
            <person name="Balk J."/>
            <person name="Bisova K."/>
            <person name="Chen C.J."/>
            <person name="Elias M."/>
            <person name="Gendler K."/>
            <person name="Hauser C."/>
            <person name="Lamb M.R."/>
            <person name="Ledford H."/>
            <person name="Long J.C."/>
            <person name="Minagawa J."/>
            <person name="Page M.D."/>
            <person name="Pan J."/>
            <person name="Pootakham W."/>
            <person name="Roje S."/>
            <person name="Rose A."/>
            <person name="Stahlberg E."/>
            <person name="Terauchi A.M."/>
            <person name="Yang P."/>
            <person name="Ball S."/>
            <person name="Bowler C."/>
            <person name="Dieckmann C.L."/>
            <person name="Gladyshev V.N."/>
            <person name="Green P."/>
            <person name="Jorgensen R."/>
            <person name="Mayfield S."/>
            <person name="Mueller-Roeber B."/>
            <person name="Rajamani S."/>
            <person name="Sayre R.T."/>
            <person name="Brokstein P."/>
            <person name="Dubchak I."/>
            <person name="Goodstein D."/>
            <person name="Hornick L."/>
            <person name="Huang Y.W."/>
            <person name="Jhaveri J."/>
            <person name="Luo Y."/>
            <person name="Martinez D."/>
            <person name="Ngau W.C."/>
            <person name="Otillar B."/>
            <person name="Poliakov A."/>
            <person name="Porter A."/>
            <person name="Szajkowski L."/>
            <person name="Werner G."/>
            <person name="Zhou K."/>
            <person name="Grigoriev I.V."/>
            <person name="Rokhsar D.S."/>
            <person name="Grossman A.R."/>
        </authorList>
    </citation>
    <scope>NUCLEOTIDE SEQUENCE [LARGE SCALE GENOMIC DNA]</scope>
    <source>
        <strain evidence="8">CC-503</strain>
    </source>
</reference>
<dbReference type="GO" id="GO:0005794">
    <property type="term" value="C:Golgi apparatus"/>
    <property type="evidence" value="ECO:0000318"/>
    <property type="project" value="GO_Central"/>
</dbReference>
<evidence type="ECO:0000256" key="5">
    <source>
        <dbReference type="SAM" id="Phobius"/>
    </source>
</evidence>
<dbReference type="GeneID" id="5726266"/>
<keyword evidence="4 5" id="KW-0472">Membrane</keyword>
<evidence type="ECO:0000256" key="2">
    <source>
        <dbReference type="ARBA" id="ARBA00022692"/>
    </source>
</evidence>
<dbReference type="Proteomes" id="UP000006906">
    <property type="component" value="Chromosome 15"/>
</dbReference>
<feature type="domain" description="Sugar phosphate transporter" evidence="6">
    <location>
        <begin position="3"/>
        <end position="178"/>
    </location>
</feature>
<gene>
    <name evidence="7" type="ORF">CHLRE_15g643385v5</name>
</gene>
<dbReference type="InterPro" id="IPR004853">
    <property type="entry name" value="Sugar_P_trans_dom"/>
</dbReference>
<dbReference type="RefSeq" id="XP_001700696.2">
    <property type="nucleotide sequence ID" value="XM_001700644.2"/>
</dbReference>
<organism evidence="7 8">
    <name type="scientific">Chlamydomonas reinhardtii</name>
    <name type="common">Chlamydomonas smithii</name>
    <dbReference type="NCBI Taxonomy" id="3055"/>
    <lineage>
        <taxon>Eukaryota</taxon>
        <taxon>Viridiplantae</taxon>
        <taxon>Chlorophyta</taxon>
        <taxon>core chlorophytes</taxon>
        <taxon>Chlorophyceae</taxon>
        <taxon>CS clade</taxon>
        <taxon>Chlamydomonadales</taxon>
        <taxon>Chlamydomonadaceae</taxon>
        <taxon>Chlamydomonas</taxon>
    </lineage>
</organism>
<name>A0A2K3CX00_CHLRE</name>
<keyword evidence="2 5" id="KW-0812">Transmembrane</keyword>
<proteinExistence type="predicted"/>
<dbReference type="GO" id="GO:0015297">
    <property type="term" value="F:antiporter activity"/>
    <property type="evidence" value="ECO:0000318"/>
    <property type="project" value="GO_Central"/>
</dbReference>
<dbReference type="GO" id="GO:0016020">
    <property type="term" value="C:membrane"/>
    <property type="evidence" value="ECO:0007669"/>
    <property type="project" value="UniProtKB-SubCell"/>
</dbReference>
<dbReference type="InParanoid" id="A0A2K3CX00"/>
<evidence type="ECO:0000313" key="7">
    <source>
        <dbReference type="EMBL" id="PNW72812.1"/>
    </source>
</evidence>
<dbReference type="InterPro" id="IPR050186">
    <property type="entry name" value="TPT_transporter"/>
</dbReference>
<dbReference type="KEGG" id="cre:CHLRE_15g643385v5"/>